<reference evidence="4 5" key="1">
    <citation type="journal article" date="1979" name="Int. J. Syst. Evol. Microbiol.">
        <title>Bacillus globisporus subsp. marinus subsp. nov.</title>
        <authorList>
            <person name="Liu H."/>
        </authorList>
    </citation>
    <scope>NUCLEOTIDE SEQUENCE [LARGE SCALE GENOMIC DNA]</scope>
    <source>
        <strain evidence="4 5">DSM 1297</strain>
    </source>
</reference>
<dbReference type="GO" id="GO:0008838">
    <property type="term" value="F:diaminopropionate ammonia-lyase activity"/>
    <property type="evidence" value="ECO:0007669"/>
    <property type="project" value="UniProtKB-EC"/>
</dbReference>
<name>A0ABV3Q2Y4_9BACL</name>
<accession>A0ABV3Q2Y4</accession>
<dbReference type="InterPro" id="IPR001926">
    <property type="entry name" value="TrpB-like_PALP"/>
</dbReference>
<gene>
    <name evidence="4" type="ORF">AB1471_07880</name>
</gene>
<dbReference type="RefSeq" id="WP_367779205.1">
    <property type="nucleotide sequence ID" value="NZ_JBFMIA010000005.1"/>
</dbReference>
<evidence type="ECO:0000259" key="3">
    <source>
        <dbReference type="Pfam" id="PF00291"/>
    </source>
</evidence>
<dbReference type="Pfam" id="PF00291">
    <property type="entry name" value="PALP"/>
    <property type="match status" value="1"/>
</dbReference>
<proteinExistence type="predicted"/>
<protein>
    <submittedName>
        <fullName evidence="4">Diaminopropionate ammonia-lyase</fullName>
        <ecNumber evidence="4">4.3.1.15</ecNumber>
    </submittedName>
</protein>
<evidence type="ECO:0000256" key="1">
    <source>
        <dbReference type="ARBA" id="ARBA00001933"/>
    </source>
</evidence>
<sequence length="396" mass="43336">MFNDINWVSNNFKGKVSTQGSDNFSSTELKKTLQFHSSITGYEPTPLHSLDALAKYLDINKVFVKDESKRFGLNAFKGLGASYAIATYFSQTLSVDLNTVDFNKLGKLAKTLPQVTFATATDGNHGKGVAWAASHFGQKSKVYMPKGSSTARLKAIEALGADACITELNYDDTVQLVADLSSEHDWVLIQDTAWKGYESIPLSIMQGYTTIVSEIHEQLEADTFNEITHVILQAGVGSFAASMAASIYNLISGSMPKILVVEPSNANCLYQSSKNPEGTPQRVYGDLSTMMAGLACGEPNPFAWEILKSLSNYFFSCKDQISAIGMRILGNPIDSDAKIISGESGSVPMGLLHELTKNKKLHQLKNELELDRSAKVLVINTEGDTDPMNYRKVVWK</sequence>
<dbReference type="NCBIfam" id="NF006058">
    <property type="entry name" value="PRK08206.1"/>
    <property type="match status" value="1"/>
</dbReference>
<dbReference type="InterPro" id="IPR010081">
    <property type="entry name" value="DiNH2opropionate_NH3_lyase"/>
</dbReference>
<dbReference type="InterPro" id="IPR036052">
    <property type="entry name" value="TrpB-like_PALP_sf"/>
</dbReference>
<dbReference type="Gene3D" id="3.40.50.1100">
    <property type="match status" value="3"/>
</dbReference>
<keyword evidence="5" id="KW-1185">Reference proteome</keyword>
<dbReference type="SUPFAM" id="SSF53686">
    <property type="entry name" value="Tryptophan synthase beta subunit-like PLP-dependent enzymes"/>
    <property type="match status" value="1"/>
</dbReference>
<evidence type="ECO:0000313" key="4">
    <source>
        <dbReference type="EMBL" id="MEW9501720.1"/>
    </source>
</evidence>
<comment type="caution">
    <text evidence="4">The sequence shown here is derived from an EMBL/GenBank/DDBJ whole genome shotgun (WGS) entry which is preliminary data.</text>
</comment>
<dbReference type="PANTHER" id="PTHR42937">
    <property type="match status" value="1"/>
</dbReference>
<feature type="domain" description="Tryptophan synthase beta chain-like PALP" evidence="3">
    <location>
        <begin position="41"/>
        <end position="362"/>
    </location>
</feature>
<evidence type="ECO:0000256" key="2">
    <source>
        <dbReference type="ARBA" id="ARBA00022898"/>
    </source>
</evidence>
<keyword evidence="2" id="KW-0663">Pyridoxal phosphate</keyword>
<dbReference type="PANTHER" id="PTHR42937:SF1">
    <property type="entry name" value="DIAMINOPROPIONATE AMMONIA-LYASE"/>
    <property type="match status" value="1"/>
</dbReference>
<keyword evidence="4" id="KW-0456">Lyase</keyword>
<dbReference type="Proteomes" id="UP001556040">
    <property type="component" value="Unassembled WGS sequence"/>
</dbReference>
<comment type="cofactor">
    <cofactor evidence="1">
        <name>pyridoxal 5'-phosphate</name>
        <dbReference type="ChEBI" id="CHEBI:597326"/>
    </cofactor>
</comment>
<dbReference type="EMBL" id="JBFMIA010000005">
    <property type="protein sequence ID" value="MEW9501720.1"/>
    <property type="molecule type" value="Genomic_DNA"/>
</dbReference>
<evidence type="ECO:0000313" key="5">
    <source>
        <dbReference type="Proteomes" id="UP001556040"/>
    </source>
</evidence>
<dbReference type="EC" id="4.3.1.15" evidence="4"/>
<organism evidence="4 5">
    <name type="scientific">Jeotgalibacillus marinus</name>
    <dbReference type="NCBI Taxonomy" id="86667"/>
    <lineage>
        <taxon>Bacteria</taxon>
        <taxon>Bacillati</taxon>
        <taxon>Bacillota</taxon>
        <taxon>Bacilli</taxon>
        <taxon>Bacillales</taxon>
        <taxon>Caryophanaceae</taxon>
        <taxon>Jeotgalibacillus</taxon>
    </lineage>
</organism>
<dbReference type="CDD" id="cd00640">
    <property type="entry name" value="Trp-synth-beta_II"/>
    <property type="match status" value="1"/>
</dbReference>
<dbReference type="NCBIfam" id="TIGR01747">
    <property type="entry name" value="diampropi_NH3ly"/>
    <property type="match status" value="1"/>
</dbReference>